<feature type="transmembrane region" description="Helical" evidence="3">
    <location>
        <begin position="31"/>
        <end position="56"/>
    </location>
</feature>
<evidence type="ECO:0000313" key="5">
    <source>
        <dbReference type="EMBL" id="ACC98689.1"/>
    </source>
</evidence>
<reference evidence="5 6" key="1">
    <citation type="journal article" date="2009" name="Appl. Environ. Microbiol.">
        <title>Genomic analysis of 'Elusimicrobium minutum,' the first cultivated representative of the phylum 'Elusimicrobia' (formerly termite group 1).</title>
        <authorList>
            <person name="Herlemann D.P.R."/>
            <person name="Geissinger O."/>
            <person name="Ikeda-Ohtsubo W."/>
            <person name="Kunin V."/>
            <person name="Sun H."/>
            <person name="Lapidus A."/>
            <person name="Hugenholtz P."/>
            <person name="Brune A."/>
        </authorList>
    </citation>
    <scope>NUCLEOTIDE SEQUENCE [LARGE SCALE GENOMIC DNA]</scope>
    <source>
        <strain evidence="5 6">Pei191</strain>
    </source>
</reference>
<protein>
    <submittedName>
        <fullName evidence="5">Putative Ech hydrogenase component</fullName>
    </submittedName>
</protein>
<feature type="transmembrane region" description="Helical" evidence="3">
    <location>
        <begin position="321"/>
        <end position="338"/>
    </location>
</feature>
<dbReference type="GO" id="GO:0016020">
    <property type="term" value="C:membrane"/>
    <property type="evidence" value="ECO:0007669"/>
    <property type="project" value="UniProtKB-SubCell"/>
</dbReference>
<dbReference type="OrthoDB" id="9807568at2"/>
<dbReference type="PANTHER" id="PTHR43373:SF1">
    <property type="entry name" value="NA(+)_H(+) ANTIPORTER SUBUNIT A"/>
    <property type="match status" value="1"/>
</dbReference>
<dbReference type="InterPro" id="IPR001750">
    <property type="entry name" value="ND/Mrp_TM"/>
</dbReference>
<dbReference type="STRING" id="445932.Emin_1137"/>
<feature type="transmembrane region" description="Helical" evidence="3">
    <location>
        <begin position="393"/>
        <end position="419"/>
    </location>
</feature>
<name>B2KDU3_ELUMP</name>
<comment type="subcellular location">
    <subcellularLocation>
        <location evidence="1">Endomembrane system</location>
        <topology evidence="1">Multi-pass membrane protein</topology>
    </subcellularLocation>
    <subcellularLocation>
        <location evidence="2">Membrane</location>
        <topology evidence="2">Multi-pass membrane protein</topology>
    </subcellularLocation>
</comment>
<dbReference type="InterPro" id="IPR050616">
    <property type="entry name" value="CPA3_Na-H_Antiporter_A"/>
</dbReference>
<dbReference type="PANTHER" id="PTHR43373">
    <property type="entry name" value="NA(+)/H(+) ANTIPORTER SUBUNIT"/>
    <property type="match status" value="1"/>
</dbReference>
<dbReference type="RefSeq" id="WP_012415304.1">
    <property type="nucleotide sequence ID" value="NC_010644.1"/>
</dbReference>
<sequence length="595" mass="64424">MSILLPVFIPLICACGILITGRKYSAYNKVWAGAGAVGALLGVIVLFLTPFSMFYLNWCESILTFSLSAGAFDKAALAALTVFAVLIYVYSLKSNIEHERWFFFSFLFTLAFACGAVLADNLVLMLFFWEGLLISLYVFIVINKNGQSTAFKAFMINVVGDILLLAGIILTGYAAKTFDSNAIVLAPISMQTGLGMGAFLLIMLGALSKAGAVPFHSWIPEAAANTNVPMMALLPASFEKVLAVFLMGKAVTMFNVSVLPNGADFLIVAGIISILPAAFLILKETDLKKFIAYNIILQIGLLAFEHGATMGGDIMALLNHGIYKAAALACLFLCAGAVEEAAGTTDTNKLGGLFKNMKVVAVSFIIASAALCKVTFLDIFFSSNYNGLNQHHIGFIIFMAVINLLVLFSFVRVIINVFFVKGTVGFTRPHFTKTIIPAVFAFVVFLYSIGWVLDENNLLNLAHAHFSFTWISGLSFVVIIMAGGLFFAGFKKHGLRFAAGIVNNAPVIKQINKFNSSHLSDFYENIKKAAKFISKALFKTDRIMDFIIDDIPSTVSKGFSKAGSALHTGYSFSYIIWAVIGGLVFAIISISGGWM</sequence>
<feature type="transmembrane region" description="Helical" evidence="3">
    <location>
        <begin position="62"/>
        <end position="89"/>
    </location>
</feature>
<dbReference type="AlphaFoldDB" id="B2KDU3"/>
<feature type="transmembrane region" description="Helical" evidence="3">
    <location>
        <begin position="265"/>
        <end position="283"/>
    </location>
</feature>
<feature type="transmembrane region" description="Helical" evidence="3">
    <location>
        <begin position="6"/>
        <end position="24"/>
    </location>
</feature>
<feature type="transmembrane region" description="Helical" evidence="3">
    <location>
        <begin position="574"/>
        <end position="594"/>
    </location>
</feature>
<feature type="transmembrane region" description="Helical" evidence="3">
    <location>
        <begin position="154"/>
        <end position="175"/>
    </location>
</feature>
<evidence type="ECO:0000259" key="4">
    <source>
        <dbReference type="Pfam" id="PF00361"/>
    </source>
</evidence>
<feature type="transmembrane region" description="Helical" evidence="3">
    <location>
        <begin position="101"/>
        <end position="118"/>
    </location>
</feature>
<evidence type="ECO:0000313" key="6">
    <source>
        <dbReference type="Proteomes" id="UP000001029"/>
    </source>
</evidence>
<feature type="transmembrane region" description="Helical" evidence="3">
    <location>
        <begin position="431"/>
        <end position="453"/>
    </location>
</feature>
<keyword evidence="3" id="KW-0472">Membrane</keyword>
<dbReference type="Proteomes" id="UP000001029">
    <property type="component" value="Chromosome"/>
</dbReference>
<feature type="transmembrane region" description="Helical" evidence="3">
    <location>
        <begin position="181"/>
        <end position="207"/>
    </location>
</feature>
<proteinExistence type="predicted"/>
<evidence type="ECO:0000256" key="2">
    <source>
        <dbReference type="RuleBase" id="RU000320"/>
    </source>
</evidence>
<feature type="transmembrane region" description="Helical" evidence="3">
    <location>
        <begin position="290"/>
        <end position="309"/>
    </location>
</feature>
<keyword evidence="6" id="KW-1185">Reference proteome</keyword>
<keyword evidence="2 3" id="KW-0812">Transmembrane</keyword>
<keyword evidence="3" id="KW-1133">Transmembrane helix</keyword>
<dbReference type="Pfam" id="PF00361">
    <property type="entry name" value="Proton_antipo_M"/>
    <property type="match status" value="1"/>
</dbReference>
<gene>
    <name evidence="5" type="ordered locus">Emin_1137</name>
</gene>
<feature type="domain" description="NADH:quinone oxidoreductase/Mrp antiporter transmembrane" evidence="4">
    <location>
        <begin position="119"/>
        <end position="385"/>
    </location>
</feature>
<evidence type="ECO:0000256" key="1">
    <source>
        <dbReference type="ARBA" id="ARBA00004127"/>
    </source>
</evidence>
<dbReference type="EMBL" id="CP001055">
    <property type="protein sequence ID" value="ACC98689.1"/>
    <property type="molecule type" value="Genomic_DNA"/>
</dbReference>
<organism evidence="5 6">
    <name type="scientific">Elusimicrobium minutum (strain Pei191)</name>
    <dbReference type="NCBI Taxonomy" id="445932"/>
    <lineage>
        <taxon>Bacteria</taxon>
        <taxon>Pseudomonadati</taxon>
        <taxon>Elusimicrobiota</taxon>
        <taxon>Elusimicrobia</taxon>
        <taxon>Elusimicrobiales</taxon>
        <taxon>Elusimicrobiaceae</taxon>
        <taxon>Elusimicrobium</taxon>
    </lineage>
</organism>
<dbReference type="GO" id="GO:0012505">
    <property type="term" value="C:endomembrane system"/>
    <property type="evidence" value="ECO:0007669"/>
    <property type="project" value="UniProtKB-SubCell"/>
</dbReference>
<feature type="transmembrane region" description="Helical" evidence="3">
    <location>
        <begin position="359"/>
        <end position="381"/>
    </location>
</feature>
<accession>B2KDU3</accession>
<feature type="transmembrane region" description="Helical" evidence="3">
    <location>
        <begin position="465"/>
        <end position="488"/>
    </location>
</feature>
<feature type="transmembrane region" description="Helical" evidence="3">
    <location>
        <begin position="124"/>
        <end position="142"/>
    </location>
</feature>
<evidence type="ECO:0000256" key="3">
    <source>
        <dbReference type="SAM" id="Phobius"/>
    </source>
</evidence>
<dbReference type="KEGG" id="emi:Emin_1137"/>
<dbReference type="HOGENOM" id="CLU_458385_0_0_0"/>